<proteinExistence type="predicted"/>
<feature type="region of interest" description="Disordered" evidence="1">
    <location>
        <begin position="1"/>
        <end position="46"/>
    </location>
</feature>
<sequence length="61" mass="6769">MPRLALDLPDGLGRVENSRENGESRTEESAVRTRTAAATETETDGPTVIRWHRCWAGSDDQ</sequence>
<accession>A0A1G7LUE2</accession>
<evidence type="ECO:0000256" key="1">
    <source>
        <dbReference type="SAM" id="MobiDB-lite"/>
    </source>
</evidence>
<dbReference type="EMBL" id="FNBK01000007">
    <property type="protein sequence ID" value="SDF53105.1"/>
    <property type="molecule type" value="Genomic_DNA"/>
</dbReference>
<organism evidence="2 3">
    <name type="scientific">Halorientalis regularis</name>
    <dbReference type="NCBI Taxonomy" id="660518"/>
    <lineage>
        <taxon>Archaea</taxon>
        <taxon>Methanobacteriati</taxon>
        <taxon>Methanobacteriota</taxon>
        <taxon>Stenosarchaea group</taxon>
        <taxon>Halobacteria</taxon>
        <taxon>Halobacteriales</taxon>
        <taxon>Haloarculaceae</taxon>
        <taxon>Halorientalis</taxon>
    </lineage>
</organism>
<keyword evidence="3" id="KW-1185">Reference proteome</keyword>
<dbReference type="Proteomes" id="UP000199076">
    <property type="component" value="Unassembled WGS sequence"/>
</dbReference>
<protein>
    <submittedName>
        <fullName evidence="2">Uncharacterized protein</fullName>
    </submittedName>
</protein>
<evidence type="ECO:0000313" key="2">
    <source>
        <dbReference type="EMBL" id="SDF53105.1"/>
    </source>
</evidence>
<feature type="compositionally biased region" description="Basic and acidic residues" evidence="1">
    <location>
        <begin position="16"/>
        <end position="31"/>
    </location>
</feature>
<gene>
    <name evidence="2" type="ORF">SAMN05216218_10728</name>
</gene>
<dbReference type="RefSeq" id="WP_092691494.1">
    <property type="nucleotide sequence ID" value="NZ_FNBK01000007.1"/>
</dbReference>
<reference evidence="3" key="1">
    <citation type="submission" date="2016-10" db="EMBL/GenBank/DDBJ databases">
        <authorList>
            <person name="Varghese N."/>
            <person name="Submissions S."/>
        </authorList>
    </citation>
    <scope>NUCLEOTIDE SEQUENCE [LARGE SCALE GENOMIC DNA]</scope>
    <source>
        <strain evidence="3">IBRC-M 10760</strain>
    </source>
</reference>
<dbReference type="AlphaFoldDB" id="A0A1G7LUE2"/>
<name>A0A1G7LUE2_9EURY</name>
<evidence type="ECO:0000313" key="3">
    <source>
        <dbReference type="Proteomes" id="UP000199076"/>
    </source>
</evidence>